<keyword evidence="1 5" id="KW-0547">Nucleotide-binding</keyword>
<feature type="coiled-coil region" evidence="6">
    <location>
        <begin position="1"/>
        <end position="32"/>
    </location>
</feature>
<reference evidence="8 9" key="1">
    <citation type="submission" date="2018-03" db="EMBL/GenBank/DDBJ databases">
        <title>Genomic Encyclopedia of Archaeal and Bacterial Type Strains, Phase II (KMG-II): from individual species to whole genera.</title>
        <authorList>
            <person name="Goeker M."/>
        </authorList>
    </citation>
    <scope>NUCLEOTIDE SEQUENCE [LARGE SCALE GENOMIC DNA]</scope>
    <source>
        <strain evidence="8 9">RHA1</strain>
    </source>
</reference>
<dbReference type="PANTHER" id="PTHR11070:SF17">
    <property type="entry name" value="DNA HELICASE IV"/>
    <property type="match status" value="1"/>
</dbReference>
<feature type="binding site" evidence="5">
    <location>
        <begin position="205"/>
        <end position="212"/>
    </location>
    <ligand>
        <name>ATP</name>
        <dbReference type="ChEBI" id="CHEBI:30616"/>
    </ligand>
</feature>
<keyword evidence="4 5" id="KW-0067">ATP-binding</keyword>
<dbReference type="InterPro" id="IPR027417">
    <property type="entry name" value="P-loop_NTPase"/>
</dbReference>
<keyword evidence="9" id="KW-1185">Reference proteome</keyword>
<evidence type="ECO:0000256" key="6">
    <source>
        <dbReference type="SAM" id="Coils"/>
    </source>
</evidence>
<keyword evidence="6" id="KW-0175">Coiled coil</keyword>
<comment type="caution">
    <text evidence="8">The sequence shown here is derived from an EMBL/GenBank/DDBJ whole genome shotgun (WGS) entry which is preliminary data.</text>
</comment>
<keyword evidence="2 5" id="KW-0378">Hydrolase</keyword>
<evidence type="ECO:0000313" key="8">
    <source>
        <dbReference type="EMBL" id="PRZ14858.1"/>
    </source>
</evidence>
<protein>
    <submittedName>
        <fullName evidence="8">DNA helicase-2/ATP-dependent DNA helicase PcrA</fullName>
    </submittedName>
</protein>
<dbReference type="InterPro" id="IPR027785">
    <property type="entry name" value="UvrD-like_helicase_C"/>
</dbReference>
<dbReference type="RefSeq" id="WP_425436574.1">
    <property type="nucleotide sequence ID" value="NZ_PVTZ01000005.1"/>
</dbReference>
<evidence type="ECO:0000313" key="9">
    <source>
        <dbReference type="Proteomes" id="UP000238836"/>
    </source>
</evidence>
<dbReference type="Proteomes" id="UP000238836">
    <property type="component" value="Unassembled WGS sequence"/>
</dbReference>
<keyword evidence="3 5" id="KW-0347">Helicase</keyword>
<dbReference type="PROSITE" id="PS51198">
    <property type="entry name" value="UVRD_HELICASE_ATP_BIND"/>
    <property type="match status" value="1"/>
</dbReference>
<evidence type="ECO:0000256" key="2">
    <source>
        <dbReference type="ARBA" id="ARBA00022801"/>
    </source>
</evidence>
<feature type="domain" description="UvrD-like helicase ATP-binding" evidence="7">
    <location>
        <begin position="184"/>
        <end position="536"/>
    </location>
</feature>
<dbReference type="PANTHER" id="PTHR11070">
    <property type="entry name" value="UVRD / RECB / PCRA DNA HELICASE FAMILY MEMBER"/>
    <property type="match status" value="1"/>
</dbReference>
<dbReference type="InterPro" id="IPR000212">
    <property type="entry name" value="DNA_helicase_UvrD/REP"/>
</dbReference>
<dbReference type="EMBL" id="PVTZ01000005">
    <property type="protein sequence ID" value="PRZ14858.1"/>
    <property type="molecule type" value="Genomic_DNA"/>
</dbReference>
<dbReference type="GO" id="GO:0004386">
    <property type="term" value="F:helicase activity"/>
    <property type="evidence" value="ECO:0007669"/>
    <property type="project" value="UniProtKB-KW"/>
</dbReference>
<evidence type="ECO:0000259" key="7">
    <source>
        <dbReference type="PROSITE" id="PS51198"/>
    </source>
</evidence>
<name>A0ABX5ESY4_9BACL</name>
<evidence type="ECO:0000256" key="4">
    <source>
        <dbReference type="ARBA" id="ARBA00022840"/>
    </source>
</evidence>
<evidence type="ECO:0000256" key="3">
    <source>
        <dbReference type="ARBA" id="ARBA00022806"/>
    </source>
</evidence>
<evidence type="ECO:0000256" key="5">
    <source>
        <dbReference type="PROSITE-ProRule" id="PRU00560"/>
    </source>
</evidence>
<sequence length="711" mass="81734">MVRLNEAYAQEEARLQVMLEKIEKQLVELEGMPRYRGEDLVEQALDHQRQNRLRQLRIARNEPYFGRLDFAEDGKDEPTPLYIGKVGVQDDKENAPLVIDWRAPVASLFYSFTGETDRAEYSSPEGVIEGTVYLKRNIAIRKQQIQRVVDSYVRGEKSSGMVDEFLLYRLGEKKDNRLRDIVSTIQHEQDQIIRAERNIPLVIQGVPGSGKTTVALHRLAYLLYQYQEQLRAERFVIFAPNRMFVDYISDVLPELGVGDVQQFTFADWAYDFFDDELPPPVEKEWADEFTMGGTVDLAELAWFRYKGSLAFHDRVAASLTELEATFVPEKPFSPWEGKVLSAEEIRRWFAEEYRHYPLLKRKERVFARLKRWLEMELKELRDIDPRGKIRKQANQRLRTYMKAWPQPTPWSWYQHLISTKSAEFDVAPPAAFVQKLKRKQVGVTDLAPLLHIHVALHGISNEKTFDHVVIDEAQDVSPYQLAVLQRFCQSNSFTILGDLLQNIHVHKGITVWRELMDLFAEGTCRYVQLNKSYRSTMEIIQFANEIVRDYAKGVAVATPVYRSGDPVRMLSVSAAERNVLLAREVQALIERGVGTVAVVTRTEAESERIAAELRDQWVEAHLITSTQAEYHGGISVIPIYLTKGMEFDAVILVEVDEGRYPVDELHAKLLFVGCTRALHHLVMMSSERSSPLLEKAARHGLGELGGEEVLR</sequence>
<dbReference type="Pfam" id="PF13538">
    <property type="entry name" value="UvrD_C_2"/>
    <property type="match status" value="1"/>
</dbReference>
<organism evidence="8 9">
    <name type="scientific">Laceyella sediminis</name>
    <dbReference type="NCBI Taxonomy" id="573074"/>
    <lineage>
        <taxon>Bacteria</taxon>
        <taxon>Bacillati</taxon>
        <taxon>Bacillota</taxon>
        <taxon>Bacilli</taxon>
        <taxon>Bacillales</taxon>
        <taxon>Thermoactinomycetaceae</taxon>
        <taxon>Laceyella</taxon>
    </lineage>
</organism>
<dbReference type="Pfam" id="PF13245">
    <property type="entry name" value="AAA_19"/>
    <property type="match status" value="1"/>
</dbReference>
<evidence type="ECO:0000256" key="1">
    <source>
        <dbReference type="ARBA" id="ARBA00022741"/>
    </source>
</evidence>
<proteinExistence type="predicted"/>
<dbReference type="Gene3D" id="3.40.50.300">
    <property type="entry name" value="P-loop containing nucleotide triphosphate hydrolases"/>
    <property type="match status" value="2"/>
</dbReference>
<dbReference type="SUPFAM" id="SSF52540">
    <property type="entry name" value="P-loop containing nucleoside triphosphate hydrolases"/>
    <property type="match status" value="1"/>
</dbReference>
<gene>
    <name evidence="8" type="ORF">CLV36_105174</name>
</gene>
<dbReference type="InterPro" id="IPR014016">
    <property type="entry name" value="UvrD-like_ATP-bd"/>
</dbReference>
<accession>A0ABX5ESY4</accession>